<dbReference type="InterPro" id="IPR004517">
    <property type="entry name" value="HisZ"/>
</dbReference>
<dbReference type="InterPro" id="IPR045864">
    <property type="entry name" value="aa-tRNA-synth_II/BPL/LPL"/>
</dbReference>
<dbReference type="InterPro" id="IPR053846">
    <property type="entry name" value="HisZ-C"/>
</dbReference>
<keyword evidence="12" id="KW-0808">Transferase</keyword>
<comment type="subcellular location">
    <subcellularLocation>
        <location evidence="1 10">Cytoplasm</location>
    </subcellularLocation>
</comment>
<evidence type="ECO:0000313" key="13">
    <source>
        <dbReference type="Proteomes" id="UP001500782"/>
    </source>
</evidence>
<sequence length="448" mass="51140">MIQNIQNPYFILLVFYLLTKLNRSVTLHISLIYYHISELKDLENLSQLNQKGLGDFMTKPFMFEKPLGMRDTLPNLHIGKRRVTQKIEEEMKSWGYQLIQTPTLEYYETIGRTSAIDDQKLFKLLDQQGHTLVLRPDMTTPIARVAASKLAQDTTPLRLSYSANVFRSQQREGGRPAEFSQAGVELIGDSTTSADGEVIALLVGSLKRAGLESFTLAIGHMQFVDSFFYEILGTEERVQELKRYLFEKNYVGYREHIQSLSLSSIDRGRLQQFLTLIGDENVIDRAKELSNDQAVREAIEQIEKLFDILKDFQVMDNVKLDLTLVSHMSYYTGILFEVYANQVGFPVGNGGRYDKLVRQFGTNEAATGFGIHVDRLLEALSLKEDSEPTTLIVYSSEQRKEAIEKANELRTQGTNAVVQDVAGIKELDKFTKPFSDVYYFFGERRRDA</sequence>
<comment type="similarity">
    <text evidence="3 10">Belongs to the class-II aminoacyl-tRNA synthetase family. HisZ subfamily.</text>
</comment>
<dbReference type="Proteomes" id="UP001500782">
    <property type="component" value="Unassembled WGS sequence"/>
</dbReference>
<proteinExistence type="inferred from homology"/>
<evidence type="ECO:0000256" key="6">
    <source>
        <dbReference type="ARBA" id="ARBA00022490"/>
    </source>
</evidence>
<dbReference type="NCBIfam" id="TIGR00443">
    <property type="entry name" value="hisZ_biosyn_reg"/>
    <property type="match status" value="1"/>
</dbReference>
<reference evidence="12 13" key="1">
    <citation type="journal article" date="2019" name="Int. J. Syst. Evol. Microbiol.">
        <title>The Global Catalogue of Microorganisms (GCM) 10K type strain sequencing project: providing services to taxonomists for standard genome sequencing and annotation.</title>
        <authorList>
            <consortium name="The Broad Institute Genomics Platform"/>
            <consortium name="The Broad Institute Genome Sequencing Center for Infectious Disease"/>
            <person name="Wu L."/>
            <person name="Ma J."/>
        </authorList>
    </citation>
    <scope>NUCLEOTIDE SEQUENCE [LARGE SCALE GENOMIC DNA]</scope>
    <source>
        <strain evidence="12 13">JCM 9731</strain>
    </source>
</reference>
<dbReference type="Pfam" id="PF13393">
    <property type="entry name" value="tRNA-synt_His"/>
    <property type="match status" value="1"/>
</dbReference>
<dbReference type="GO" id="GO:0016757">
    <property type="term" value="F:glycosyltransferase activity"/>
    <property type="evidence" value="ECO:0007669"/>
    <property type="project" value="UniProtKB-KW"/>
</dbReference>
<dbReference type="InterPro" id="IPR004516">
    <property type="entry name" value="HisRS/HisZ"/>
</dbReference>
<dbReference type="NCBIfam" id="NF008941">
    <property type="entry name" value="PRK12292.2-4"/>
    <property type="match status" value="1"/>
</dbReference>
<comment type="function">
    <text evidence="9 10">Required for the first step of histidine biosynthesis. May allow the feedback regulation of ATP phosphoribosyltransferase activity by histidine.</text>
</comment>
<dbReference type="EMBL" id="BAAADJ010000005">
    <property type="protein sequence ID" value="GAA0318228.1"/>
    <property type="molecule type" value="Genomic_DNA"/>
</dbReference>
<evidence type="ECO:0000256" key="1">
    <source>
        <dbReference type="ARBA" id="ARBA00004496"/>
    </source>
</evidence>
<evidence type="ECO:0000256" key="5">
    <source>
        <dbReference type="ARBA" id="ARBA00020397"/>
    </source>
</evidence>
<keyword evidence="8 10" id="KW-0368">Histidine biosynthesis</keyword>
<feature type="domain" description="Aminoacyl-transfer RNA synthetases class-II family profile" evidence="11">
    <location>
        <begin position="81"/>
        <end position="388"/>
    </location>
</feature>
<comment type="pathway">
    <text evidence="2 10">Amino-acid biosynthesis; L-histidine biosynthesis; L-histidine from 5-phospho-alpha-D-ribose 1-diphosphate: step 1/9.</text>
</comment>
<comment type="miscellaneous">
    <text evidence="10">This function is generally fulfilled by the C-terminal part of HisG, which is missing in some bacteria such as this one.</text>
</comment>
<dbReference type="Gene3D" id="3.30.930.10">
    <property type="entry name" value="Bira Bifunctional Protein, Domain 2"/>
    <property type="match status" value="1"/>
</dbReference>
<dbReference type="Gene3D" id="3.40.50.12590">
    <property type="match status" value="1"/>
</dbReference>
<dbReference type="PIRSF" id="PIRSF001549">
    <property type="entry name" value="His-tRNA_synth"/>
    <property type="match status" value="1"/>
</dbReference>
<keyword evidence="7 10" id="KW-0028">Amino-acid biosynthesis</keyword>
<evidence type="ECO:0000256" key="9">
    <source>
        <dbReference type="ARBA" id="ARBA00025246"/>
    </source>
</evidence>
<keyword evidence="12" id="KW-0328">Glycosyltransferase</keyword>
<keyword evidence="6 10" id="KW-0963">Cytoplasm</keyword>
<dbReference type="PROSITE" id="PS50862">
    <property type="entry name" value="AA_TRNA_LIGASE_II"/>
    <property type="match status" value="1"/>
</dbReference>
<evidence type="ECO:0000256" key="8">
    <source>
        <dbReference type="ARBA" id="ARBA00023102"/>
    </source>
</evidence>
<organism evidence="12 13">
    <name type="scientific">Bacillus carboniphilus</name>
    <dbReference type="NCBI Taxonomy" id="86663"/>
    <lineage>
        <taxon>Bacteria</taxon>
        <taxon>Bacillati</taxon>
        <taxon>Bacillota</taxon>
        <taxon>Bacilli</taxon>
        <taxon>Bacillales</taxon>
        <taxon>Bacillaceae</taxon>
        <taxon>Bacillus</taxon>
    </lineage>
</organism>
<dbReference type="InterPro" id="IPR041715">
    <property type="entry name" value="HisRS-like_core"/>
</dbReference>
<evidence type="ECO:0000256" key="7">
    <source>
        <dbReference type="ARBA" id="ARBA00022605"/>
    </source>
</evidence>
<accession>A0ABN0VV95</accession>
<evidence type="ECO:0000256" key="10">
    <source>
        <dbReference type="HAMAP-Rule" id="MF_00125"/>
    </source>
</evidence>
<dbReference type="HAMAP" id="MF_00125">
    <property type="entry name" value="HisZ"/>
    <property type="match status" value="1"/>
</dbReference>
<dbReference type="PANTHER" id="PTHR43707:SF1">
    <property type="entry name" value="HISTIDINE--TRNA LIGASE, MITOCHONDRIAL-RELATED"/>
    <property type="match status" value="1"/>
</dbReference>
<name>A0ABN0VV95_9BACI</name>
<evidence type="ECO:0000256" key="4">
    <source>
        <dbReference type="ARBA" id="ARBA00011496"/>
    </source>
</evidence>
<dbReference type="Pfam" id="PF21996">
    <property type="entry name" value="HisZ-like"/>
    <property type="match status" value="1"/>
</dbReference>
<comment type="caution">
    <text evidence="12">The sequence shown here is derived from an EMBL/GenBank/DDBJ whole genome shotgun (WGS) entry which is preliminary data.</text>
</comment>
<evidence type="ECO:0000256" key="2">
    <source>
        <dbReference type="ARBA" id="ARBA00004667"/>
    </source>
</evidence>
<evidence type="ECO:0000313" key="12">
    <source>
        <dbReference type="EMBL" id="GAA0318228.1"/>
    </source>
</evidence>
<dbReference type="SUPFAM" id="SSF55681">
    <property type="entry name" value="Class II aaRS and biotin synthetases"/>
    <property type="match status" value="1"/>
</dbReference>
<dbReference type="InterPro" id="IPR006195">
    <property type="entry name" value="aa-tRNA-synth_II"/>
</dbReference>
<dbReference type="CDD" id="cd00773">
    <property type="entry name" value="HisRS-like_core"/>
    <property type="match status" value="1"/>
</dbReference>
<gene>
    <name evidence="10" type="primary">hisZ</name>
    <name evidence="12" type="ORF">GCM10008967_05960</name>
</gene>
<evidence type="ECO:0000256" key="3">
    <source>
        <dbReference type="ARBA" id="ARBA00005539"/>
    </source>
</evidence>
<comment type="subunit">
    <text evidence="4 10">Heteromultimer composed of HisG and HisZ subunits.</text>
</comment>
<evidence type="ECO:0000259" key="11">
    <source>
        <dbReference type="PROSITE" id="PS50862"/>
    </source>
</evidence>
<dbReference type="PANTHER" id="PTHR43707">
    <property type="entry name" value="HISTIDYL-TRNA SYNTHETASE"/>
    <property type="match status" value="1"/>
</dbReference>
<keyword evidence="13" id="KW-1185">Reference proteome</keyword>
<protein>
    <recommendedName>
        <fullName evidence="5 10">ATP phosphoribosyltransferase regulatory subunit</fullName>
    </recommendedName>
</protein>